<dbReference type="GO" id="GO:0044715">
    <property type="term" value="F:8-oxo-dGDP phosphatase activity"/>
    <property type="evidence" value="ECO:0007669"/>
    <property type="project" value="TreeGrafter"/>
</dbReference>
<dbReference type="InterPro" id="IPR015797">
    <property type="entry name" value="NUDIX_hydrolase-like_dom_sf"/>
</dbReference>
<dbReference type="Pfam" id="PF14815">
    <property type="entry name" value="NUDIX_4"/>
    <property type="match status" value="1"/>
</dbReference>
<keyword evidence="3" id="KW-0515">Mutator protein</keyword>
<keyword evidence="5 18" id="KW-0479">Metal-binding</keyword>
<sequence length="142" mass="16152">MAQACIYTQIRRKELKHLQIAVGIIRNAQQEIFITQRAADSHMAGFWEFPGGKIEAGETPEVALKRELLEETGIVVQNANLLNVLEHTFTDRIVTLRFYMVDAWDGEPFGREGQPMRWVKQAELLADDFPPANAEIIELLTT</sequence>
<evidence type="ECO:0000256" key="5">
    <source>
        <dbReference type="ARBA" id="ARBA00022723"/>
    </source>
</evidence>
<comment type="catalytic activity">
    <reaction evidence="10">
        <text>8-oxo-dGTP + H2O = 8-oxo-dGMP + diphosphate + H(+)</text>
        <dbReference type="Rhea" id="RHEA:31575"/>
        <dbReference type="ChEBI" id="CHEBI:15377"/>
        <dbReference type="ChEBI" id="CHEBI:15378"/>
        <dbReference type="ChEBI" id="CHEBI:33019"/>
        <dbReference type="ChEBI" id="CHEBI:63224"/>
        <dbReference type="ChEBI" id="CHEBI:77896"/>
        <dbReference type="EC" id="3.6.1.55"/>
    </reaction>
</comment>
<evidence type="ECO:0000256" key="8">
    <source>
        <dbReference type="ARBA" id="ARBA00022842"/>
    </source>
</evidence>
<evidence type="ECO:0000256" key="4">
    <source>
        <dbReference type="ARBA" id="ARBA00022705"/>
    </source>
</evidence>
<dbReference type="PANTHER" id="PTHR47707">
    <property type="entry name" value="8-OXO-DGTP DIPHOSPHATASE"/>
    <property type="match status" value="1"/>
</dbReference>
<feature type="binding site" evidence="17">
    <location>
        <position position="37"/>
    </location>
    <ligand>
        <name>8-oxo-dGTP</name>
        <dbReference type="ChEBI" id="CHEBI:77896"/>
    </ligand>
</feature>
<organism evidence="20 21">
    <name type="scientific">Yersinia aldovae</name>
    <dbReference type="NCBI Taxonomy" id="29483"/>
    <lineage>
        <taxon>Bacteria</taxon>
        <taxon>Pseudomonadati</taxon>
        <taxon>Pseudomonadota</taxon>
        <taxon>Gammaproteobacteria</taxon>
        <taxon>Enterobacterales</taxon>
        <taxon>Yersiniaceae</taxon>
        <taxon>Yersinia</taxon>
    </lineage>
</organism>
<feature type="binding site" evidence="18">
    <location>
        <position position="71"/>
    </location>
    <ligand>
        <name>Mg(2+)</name>
        <dbReference type="ChEBI" id="CHEBI:18420"/>
    </ligand>
</feature>
<dbReference type="GO" id="GO:0035539">
    <property type="term" value="F:8-oxo-7,8-dihydrodeoxyguanosine triphosphate pyrophosphatase activity"/>
    <property type="evidence" value="ECO:0007669"/>
    <property type="project" value="UniProtKB-EC"/>
</dbReference>
<dbReference type="FunFam" id="3.90.79.10:FF:000014">
    <property type="entry name" value="8-oxo-dGTP diphosphatase MutT"/>
    <property type="match status" value="1"/>
</dbReference>
<keyword evidence="4" id="KW-0235">DNA replication</keyword>
<evidence type="ECO:0000256" key="2">
    <source>
        <dbReference type="ARBA" id="ARBA00005582"/>
    </source>
</evidence>
<dbReference type="GO" id="GO:0046872">
    <property type="term" value="F:metal ion binding"/>
    <property type="evidence" value="ECO:0007669"/>
    <property type="project" value="UniProtKB-KW"/>
</dbReference>
<evidence type="ECO:0000256" key="13">
    <source>
        <dbReference type="ARBA" id="ARBA00040794"/>
    </source>
</evidence>
<evidence type="ECO:0000256" key="6">
    <source>
        <dbReference type="ARBA" id="ARBA00022763"/>
    </source>
</evidence>
<dbReference type="InterPro" id="IPR029119">
    <property type="entry name" value="MutY_C"/>
</dbReference>
<evidence type="ECO:0000256" key="9">
    <source>
        <dbReference type="ARBA" id="ARBA00023204"/>
    </source>
</evidence>
<evidence type="ECO:0000259" key="19">
    <source>
        <dbReference type="PROSITE" id="PS51462"/>
    </source>
</evidence>
<keyword evidence="8 18" id="KW-0460">Magnesium</keyword>
<gene>
    <name evidence="20" type="primary">mutT</name>
    <name evidence="20" type="ORF">ERS137965_02296</name>
</gene>
<evidence type="ECO:0000313" key="21">
    <source>
        <dbReference type="Proteomes" id="UP000041595"/>
    </source>
</evidence>
<evidence type="ECO:0000256" key="11">
    <source>
        <dbReference type="ARBA" id="ARBA00036904"/>
    </source>
</evidence>
<dbReference type="PRINTS" id="PR01401">
    <property type="entry name" value="MUTATORMUTT"/>
</dbReference>
<evidence type="ECO:0000256" key="16">
    <source>
        <dbReference type="ARBA" id="ARBA00042798"/>
    </source>
</evidence>
<evidence type="ECO:0000256" key="15">
    <source>
        <dbReference type="ARBA" id="ARBA00041979"/>
    </source>
</evidence>
<evidence type="ECO:0000256" key="18">
    <source>
        <dbReference type="PIRSR" id="PIRSR603561-2"/>
    </source>
</evidence>
<comment type="similarity">
    <text evidence="2">Belongs to the Nudix hydrolase family.</text>
</comment>
<dbReference type="EMBL" id="CQEJ01000011">
    <property type="protein sequence ID" value="CNL18079.1"/>
    <property type="molecule type" value="Genomic_DNA"/>
</dbReference>
<dbReference type="AlphaFoldDB" id="A0A0T9U3Y6"/>
<evidence type="ECO:0000256" key="7">
    <source>
        <dbReference type="ARBA" id="ARBA00022801"/>
    </source>
</evidence>
<feature type="binding site" evidence="17">
    <location>
        <begin position="48"/>
        <end position="51"/>
    </location>
    <ligand>
        <name>8-oxo-dGTP</name>
        <dbReference type="ChEBI" id="CHEBI:77896"/>
    </ligand>
</feature>
<dbReference type="EC" id="3.6.1.55" evidence="12"/>
<keyword evidence="7 20" id="KW-0378">Hydrolase</keyword>
<dbReference type="PROSITE" id="PS51462">
    <property type="entry name" value="NUDIX"/>
    <property type="match status" value="1"/>
</dbReference>
<dbReference type="InterPro" id="IPR020084">
    <property type="entry name" value="NUDIX_hydrolase_CS"/>
</dbReference>
<dbReference type="PRINTS" id="PR00502">
    <property type="entry name" value="NUDIXFAMILY"/>
</dbReference>
<dbReference type="NCBIfam" id="NF008044">
    <property type="entry name" value="PRK10776.1"/>
    <property type="match status" value="1"/>
</dbReference>
<feature type="binding site" evidence="18">
    <location>
        <position position="51"/>
    </location>
    <ligand>
        <name>Mg(2+)</name>
        <dbReference type="ChEBI" id="CHEBI:18420"/>
    </ligand>
</feature>
<proteinExistence type="inferred from homology"/>
<dbReference type="Gene3D" id="3.90.79.10">
    <property type="entry name" value="Nucleoside Triphosphate Pyrophosphohydrolase"/>
    <property type="match status" value="1"/>
</dbReference>
<dbReference type="GO" id="GO:0006260">
    <property type="term" value="P:DNA replication"/>
    <property type="evidence" value="ECO:0007669"/>
    <property type="project" value="UniProtKB-KW"/>
</dbReference>
<feature type="domain" description="Nudix hydrolase" evidence="19">
    <location>
        <begin position="15"/>
        <end position="142"/>
    </location>
</feature>
<dbReference type="PANTHER" id="PTHR47707:SF1">
    <property type="entry name" value="NUDIX HYDROLASE FAMILY PROTEIN"/>
    <property type="match status" value="1"/>
</dbReference>
<evidence type="ECO:0000256" key="1">
    <source>
        <dbReference type="ARBA" id="ARBA00001946"/>
    </source>
</evidence>
<dbReference type="GO" id="GO:0008413">
    <property type="term" value="F:8-oxo-7,8-dihydroguanosine triphosphate pyrophosphatase activity"/>
    <property type="evidence" value="ECO:0007669"/>
    <property type="project" value="InterPro"/>
</dbReference>
<dbReference type="CDD" id="cd03425">
    <property type="entry name" value="NUDIX_MutT_NudA_like"/>
    <property type="match status" value="1"/>
</dbReference>
<evidence type="ECO:0000313" key="20">
    <source>
        <dbReference type="EMBL" id="CNL18079.1"/>
    </source>
</evidence>
<dbReference type="InterPro" id="IPR000086">
    <property type="entry name" value="NUDIX_hydrolase_dom"/>
</dbReference>
<dbReference type="PROSITE" id="PS00893">
    <property type="entry name" value="NUDIX_BOX"/>
    <property type="match status" value="1"/>
</dbReference>
<dbReference type="InterPro" id="IPR020476">
    <property type="entry name" value="Nudix_hydrolase"/>
</dbReference>
<feature type="binding site" evidence="17">
    <location>
        <position position="133"/>
    </location>
    <ligand>
        <name>8-oxo-dGTP</name>
        <dbReference type="ChEBI" id="CHEBI:77896"/>
    </ligand>
</feature>
<name>A0A0T9U3Y6_YERAL</name>
<dbReference type="Proteomes" id="UP000041595">
    <property type="component" value="Unassembled WGS sequence"/>
</dbReference>
<protein>
    <recommendedName>
        <fullName evidence="13">8-oxo-dGTP diphosphatase</fullName>
        <ecNumber evidence="12">3.6.1.55</ecNumber>
    </recommendedName>
    <alternativeName>
        <fullName evidence="16">7,8-dihydro-8-oxoguanine-triphosphatase</fullName>
    </alternativeName>
    <alternativeName>
        <fullName evidence="15">Mutator protein MutT</fullName>
    </alternativeName>
    <alternativeName>
        <fullName evidence="14">dGTP pyrophosphohydrolase</fullName>
    </alternativeName>
</protein>
<dbReference type="GO" id="GO:0044716">
    <property type="term" value="F:8-oxo-GDP phosphatase activity"/>
    <property type="evidence" value="ECO:0007669"/>
    <property type="project" value="TreeGrafter"/>
</dbReference>
<dbReference type="NCBIfam" id="TIGR00586">
    <property type="entry name" value="mutt"/>
    <property type="match status" value="1"/>
</dbReference>
<comment type="catalytic activity">
    <reaction evidence="11">
        <text>8-oxo-GTP + H2O = 8-oxo-GMP + diphosphate + H(+)</text>
        <dbReference type="Rhea" id="RHEA:67616"/>
        <dbReference type="ChEBI" id="CHEBI:15377"/>
        <dbReference type="ChEBI" id="CHEBI:15378"/>
        <dbReference type="ChEBI" id="CHEBI:33019"/>
        <dbReference type="ChEBI" id="CHEBI:143553"/>
        <dbReference type="ChEBI" id="CHEBI:145694"/>
    </reaction>
</comment>
<dbReference type="GO" id="GO:0006281">
    <property type="term" value="P:DNA repair"/>
    <property type="evidence" value="ECO:0007669"/>
    <property type="project" value="UniProtKB-KW"/>
</dbReference>
<evidence type="ECO:0000256" key="3">
    <source>
        <dbReference type="ARBA" id="ARBA00022457"/>
    </source>
</evidence>
<dbReference type="SUPFAM" id="SSF55811">
    <property type="entry name" value="Nudix"/>
    <property type="match status" value="1"/>
</dbReference>
<keyword evidence="6" id="KW-0227">DNA damage</keyword>
<dbReference type="STRING" id="1453495.AT01_3209"/>
<evidence type="ECO:0000256" key="10">
    <source>
        <dbReference type="ARBA" id="ARBA00035861"/>
    </source>
</evidence>
<evidence type="ECO:0000256" key="17">
    <source>
        <dbReference type="PIRSR" id="PIRSR603561-1"/>
    </source>
</evidence>
<comment type="cofactor">
    <cofactor evidence="1 18">
        <name>Mg(2+)</name>
        <dbReference type="ChEBI" id="CHEBI:18420"/>
    </cofactor>
</comment>
<keyword evidence="9" id="KW-0234">DNA repair</keyword>
<evidence type="ECO:0000256" key="14">
    <source>
        <dbReference type="ARBA" id="ARBA00041592"/>
    </source>
</evidence>
<accession>A0A0T9U3Y6</accession>
<feature type="binding site" evidence="17">
    <location>
        <position position="42"/>
    </location>
    <ligand>
        <name>8-oxo-dGTP</name>
        <dbReference type="ChEBI" id="CHEBI:77896"/>
    </ligand>
</feature>
<reference evidence="20 21" key="1">
    <citation type="submission" date="2015-03" db="EMBL/GenBank/DDBJ databases">
        <authorList>
            <person name="Murphy D."/>
        </authorList>
    </citation>
    <scope>NUCLEOTIDE SEQUENCE [LARGE SCALE GENOMIC DNA]</scope>
    <source>
        <strain evidence="20 21">IP06005</strain>
    </source>
</reference>
<evidence type="ECO:0000256" key="12">
    <source>
        <dbReference type="ARBA" id="ARBA00038905"/>
    </source>
</evidence>
<dbReference type="eggNOG" id="COG0494">
    <property type="taxonomic scope" value="Bacteria"/>
</dbReference>
<dbReference type="InterPro" id="IPR047127">
    <property type="entry name" value="MutT-like"/>
</dbReference>
<dbReference type="InterPro" id="IPR003561">
    <property type="entry name" value="Mutator_MutT"/>
</dbReference>